<feature type="domain" description="DUF6894" evidence="1">
    <location>
        <begin position="3"/>
        <end position="70"/>
    </location>
</feature>
<protein>
    <recommendedName>
        <fullName evidence="1">DUF6894 domain-containing protein</fullName>
    </recommendedName>
</protein>
<dbReference type="Pfam" id="PF21834">
    <property type="entry name" value="DUF6894"/>
    <property type="match status" value="1"/>
</dbReference>
<dbReference type="RefSeq" id="WP_097064440.1">
    <property type="nucleotide sequence ID" value="NZ_OBMI01000003.1"/>
</dbReference>
<gene>
    <name evidence="2" type="ORF">SAMN06297144_2573</name>
</gene>
<proteinExistence type="predicted"/>
<dbReference type="EMBL" id="OBMI01000003">
    <property type="protein sequence ID" value="SOB87441.1"/>
    <property type="molecule type" value="Genomic_DNA"/>
</dbReference>
<evidence type="ECO:0000313" key="2">
    <source>
        <dbReference type="EMBL" id="SOB87441.1"/>
    </source>
</evidence>
<evidence type="ECO:0000259" key="1">
    <source>
        <dbReference type="Pfam" id="PF21834"/>
    </source>
</evidence>
<name>A0A285R017_9SPHN</name>
<evidence type="ECO:0000313" key="3">
    <source>
        <dbReference type="Proteomes" id="UP000219494"/>
    </source>
</evidence>
<dbReference type="Proteomes" id="UP000219494">
    <property type="component" value="Unassembled WGS sequence"/>
</dbReference>
<reference evidence="2 3" key="1">
    <citation type="submission" date="2017-07" db="EMBL/GenBank/DDBJ databases">
        <authorList>
            <person name="Sun Z.S."/>
            <person name="Albrecht U."/>
            <person name="Echele G."/>
            <person name="Lee C.C."/>
        </authorList>
    </citation>
    <scope>NUCLEOTIDE SEQUENCE [LARGE SCALE GENOMIC DNA]</scope>
    <source>
        <strain evidence="2 3">CGMCC 1.12672</strain>
    </source>
</reference>
<accession>A0A285R017</accession>
<sequence length="80" mass="9054">MLRYFFYIRDGQTFVDLQGTELADIHAAKREAVQFAGHLLSDQPDTAWDGTKWVLRVTDANDLTLFSLTFFATDGAVNCH</sequence>
<dbReference type="AlphaFoldDB" id="A0A285R017"/>
<dbReference type="InterPro" id="IPR054189">
    <property type="entry name" value="DUF6894"/>
</dbReference>
<keyword evidence="3" id="KW-1185">Reference proteome</keyword>
<dbReference type="OrthoDB" id="7575967at2"/>
<organism evidence="2 3">
    <name type="scientific">Sphingomonas guangdongensis</name>
    <dbReference type="NCBI Taxonomy" id="1141890"/>
    <lineage>
        <taxon>Bacteria</taxon>
        <taxon>Pseudomonadati</taxon>
        <taxon>Pseudomonadota</taxon>
        <taxon>Alphaproteobacteria</taxon>
        <taxon>Sphingomonadales</taxon>
        <taxon>Sphingomonadaceae</taxon>
        <taxon>Sphingomonas</taxon>
    </lineage>
</organism>